<feature type="domain" description="4Fe-4S ferredoxin-type" evidence="8">
    <location>
        <begin position="274"/>
        <end position="302"/>
    </location>
</feature>
<evidence type="ECO:0000256" key="5">
    <source>
        <dbReference type="ARBA" id="ARBA00023004"/>
    </source>
</evidence>
<dbReference type="PROSITE" id="PS00198">
    <property type="entry name" value="4FE4S_FER_1"/>
    <property type="match status" value="1"/>
</dbReference>
<dbReference type="EMBL" id="JAPNOA010000056">
    <property type="protein sequence ID" value="MCY0966616.1"/>
    <property type="molecule type" value="Genomic_DNA"/>
</dbReference>
<dbReference type="InterPro" id="IPR014116">
    <property type="entry name" value="Cyt_c_oxidase_cbb3_FixG"/>
</dbReference>
<feature type="transmembrane region" description="Helical" evidence="7">
    <location>
        <begin position="351"/>
        <end position="370"/>
    </location>
</feature>
<keyword evidence="1" id="KW-0813">Transport</keyword>
<dbReference type="PANTHER" id="PTHR30176:SF3">
    <property type="entry name" value="FERREDOXIN-TYPE PROTEIN NAPH"/>
    <property type="match status" value="1"/>
</dbReference>
<evidence type="ECO:0000256" key="7">
    <source>
        <dbReference type="SAM" id="Phobius"/>
    </source>
</evidence>
<gene>
    <name evidence="9" type="primary">ccoG</name>
    <name evidence="9" type="ORF">OUO13_15620</name>
</gene>
<proteinExistence type="predicted"/>
<keyword evidence="7" id="KW-1133">Transmembrane helix</keyword>
<dbReference type="NCBIfam" id="TIGR02745">
    <property type="entry name" value="ccoG_rdxA_fixG"/>
    <property type="match status" value="1"/>
</dbReference>
<organism evidence="9 10">
    <name type="scientific">Parathalassolituus penaei</name>
    <dbReference type="NCBI Taxonomy" id="2997323"/>
    <lineage>
        <taxon>Bacteria</taxon>
        <taxon>Pseudomonadati</taxon>
        <taxon>Pseudomonadota</taxon>
        <taxon>Gammaproteobacteria</taxon>
        <taxon>Oceanospirillales</taxon>
        <taxon>Oceanospirillaceae</taxon>
        <taxon>Parathalassolituus</taxon>
    </lineage>
</organism>
<keyword evidence="5" id="KW-0408">Iron</keyword>
<keyword evidence="3" id="KW-0479">Metal-binding</keyword>
<keyword evidence="6" id="KW-0411">Iron-sulfur</keyword>
<feature type="transmembrane region" description="Helical" evidence="7">
    <location>
        <begin position="199"/>
        <end position="218"/>
    </location>
</feature>
<dbReference type="PANTHER" id="PTHR30176">
    <property type="entry name" value="FERREDOXIN-TYPE PROTEIN NAPH"/>
    <property type="match status" value="1"/>
</dbReference>
<dbReference type="InterPro" id="IPR051684">
    <property type="entry name" value="Electron_Trans/Redox"/>
</dbReference>
<dbReference type="Gene3D" id="2.60.40.10">
    <property type="entry name" value="Immunoglobulins"/>
    <property type="match status" value="1"/>
</dbReference>
<reference evidence="9" key="1">
    <citation type="submission" date="2022-11" db="EMBL/GenBank/DDBJ databases">
        <title>Parathalassolutuus dongxingensis gen. nov., sp. nov., a novel member of family Oceanospirillaceae isolated from a coastal shrimp pond in Guangxi, China.</title>
        <authorList>
            <person name="Chen H."/>
        </authorList>
    </citation>
    <scope>NUCLEOTIDE SEQUENCE</scope>
    <source>
        <strain evidence="9">G-43</strain>
    </source>
</reference>
<feature type="transmembrane region" description="Helical" evidence="7">
    <location>
        <begin position="169"/>
        <end position="187"/>
    </location>
</feature>
<sequence length="487" mass="54314">MSTQPIARQIPLRDETAESLQARLPPQKPAQVNGKFYVRLVSGLFQHLRRLVSWPLLAAFFGTVWLQWNDRPMVLFSFNDHRIFLFGLNLSWYDLPLLAGLLIAGAALLFFMAVAMGRVWCGFACPQSVWTWWFIRIEQLIEGDARKLRKMDEKGLTAVQWGRRVLKHLVWLLVGFATAITFTGYFVPIRDLLVELAQFNIVSASWAWVITMGLLTWANAGLVREKICLHACPYSRFQSVMFDSDTRTVSYDIARGEPRRGPKDSASGVSAGNTSSCSSQGDCVDCSLCVQVCPVGIDIRNGLQLACIDCGACIDACDGVMAKIGKAAGLIRFASENQLLGKRSPWVRPRLLTYAAVLTVMMALVGFGFANTHQLLLEVSRDRGALYVERPDNTVCNDFDFKLESFVEGAFDVQLAVQGLSYLQSGWAGFELVGPDTIDLRDNQGMRQNFRICALKEDQGTDTVRITARMGDVVETRDVKFITPVNP</sequence>
<keyword evidence="4" id="KW-0249">Electron transport</keyword>
<keyword evidence="2" id="KW-0004">4Fe-4S</keyword>
<evidence type="ECO:0000256" key="2">
    <source>
        <dbReference type="ARBA" id="ARBA00022485"/>
    </source>
</evidence>
<dbReference type="GO" id="GO:0046872">
    <property type="term" value="F:metal ion binding"/>
    <property type="evidence" value="ECO:0007669"/>
    <property type="project" value="UniProtKB-KW"/>
</dbReference>
<feature type="transmembrane region" description="Helical" evidence="7">
    <location>
        <begin position="51"/>
        <end position="68"/>
    </location>
</feature>
<evidence type="ECO:0000256" key="4">
    <source>
        <dbReference type="ARBA" id="ARBA00022982"/>
    </source>
</evidence>
<name>A0A9X3ELL9_9GAMM</name>
<dbReference type="InterPro" id="IPR013783">
    <property type="entry name" value="Ig-like_fold"/>
</dbReference>
<dbReference type="GO" id="GO:0005886">
    <property type="term" value="C:plasma membrane"/>
    <property type="evidence" value="ECO:0007669"/>
    <property type="project" value="TreeGrafter"/>
</dbReference>
<dbReference type="GO" id="GO:0051539">
    <property type="term" value="F:4 iron, 4 sulfur cluster binding"/>
    <property type="evidence" value="ECO:0007669"/>
    <property type="project" value="UniProtKB-KW"/>
</dbReference>
<dbReference type="PROSITE" id="PS51379">
    <property type="entry name" value="4FE4S_FER_2"/>
    <property type="match status" value="1"/>
</dbReference>
<dbReference type="Pfam" id="PF11614">
    <property type="entry name" value="FixG_C"/>
    <property type="match status" value="1"/>
</dbReference>
<feature type="transmembrane region" description="Helical" evidence="7">
    <location>
        <begin position="95"/>
        <end position="114"/>
    </location>
</feature>
<dbReference type="InterPro" id="IPR017900">
    <property type="entry name" value="4Fe4S_Fe_S_CS"/>
</dbReference>
<comment type="caution">
    <text evidence="9">The sequence shown here is derived from an EMBL/GenBank/DDBJ whole genome shotgun (WGS) entry which is preliminary data.</text>
</comment>
<evidence type="ECO:0000256" key="1">
    <source>
        <dbReference type="ARBA" id="ARBA00022448"/>
    </source>
</evidence>
<accession>A0A9X3ELL9</accession>
<protein>
    <submittedName>
        <fullName evidence="9">Cytochrome c oxidase accessory protein CcoG</fullName>
    </submittedName>
</protein>
<evidence type="ECO:0000313" key="9">
    <source>
        <dbReference type="EMBL" id="MCY0966616.1"/>
    </source>
</evidence>
<dbReference type="SUPFAM" id="SSF54862">
    <property type="entry name" value="4Fe-4S ferredoxins"/>
    <property type="match status" value="1"/>
</dbReference>
<dbReference type="AlphaFoldDB" id="A0A9X3ELL9"/>
<dbReference type="Proteomes" id="UP001150830">
    <property type="component" value="Unassembled WGS sequence"/>
</dbReference>
<evidence type="ECO:0000256" key="6">
    <source>
        <dbReference type="ARBA" id="ARBA00023014"/>
    </source>
</evidence>
<evidence type="ECO:0000259" key="8">
    <source>
        <dbReference type="PROSITE" id="PS51379"/>
    </source>
</evidence>
<dbReference type="InterPro" id="IPR017896">
    <property type="entry name" value="4Fe4S_Fe-S-bd"/>
</dbReference>
<dbReference type="InterPro" id="IPR032879">
    <property type="entry name" value="FixG_C"/>
</dbReference>
<evidence type="ECO:0000256" key="3">
    <source>
        <dbReference type="ARBA" id="ARBA00022723"/>
    </source>
</evidence>
<evidence type="ECO:0000313" key="10">
    <source>
        <dbReference type="Proteomes" id="UP001150830"/>
    </source>
</evidence>
<dbReference type="RefSeq" id="WP_283174818.1">
    <property type="nucleotide sequence ID" value="NZ_JAPNOA010000056.1"/>
</dbReference>
<keyword evidence="7" id="KW-0812">Transmembrane</keyword>
<keyword evidence="7" id="KW-0472">Membrane</keyword>
<keyword evidence="10" id="KW-1185">Reference proteome</keyword>
<dbReference type="Pfam" id="PF13746">
    <property type="entry name" value="Fer4_18"/>
    <property type="match status" value="1"/>
</dbReference>